<gene>
    <name evidence="1" type="ORF">F511_40372</name>
</gene>
<protein>
    <submittedName>
        <fullName evidence="1">Uncharacterized protein</fullName>
    </submittedName>
</protein>
<proteinExistence type="predicted"/>
<keyword evidence="2" id="KW-1185">Reference proteome</keyword>
<dbReference type="EMBL" id="KQ991144">
    <property type="protein sequence ID" value="KZV52244.1"/>
    <property type="molecule type" value="Genomic_DNA"/>
</dbReference>
<dbReference type="AlphaFoldDB" id="A0A2Z7CYC7"/>
<evidence type="ECO:0000313" key="2">
    <source>
        <dbReference type="Proteomes" id="UP000250235"/>
    </source>
</evidence>
<dbReference type="Proteomes" id="UP000250235">
    <property type="component" value="Unassembled WGS sequence"/>
</dbReference>
<sequence>MHDLISAIDSSILSVDCIEWLNILQQIVQQLFAQLLSFLCHNTSRNSCFFSASVCRSFAIHFASGFPFHCCDWCTDVDLEVLATAGCQFVGREMLLPAGHLEEVPAGFIIARPSAESLARRKNAVVSTYSNDIVLLSLTSKDLD</sequence>
<reference evidence="1 2" key="1">
    <citation type="journal article" date="2015" name="Proc. Natl. Acad. Sci. U.S.A.">
        <title>The resurrection genome of Boea hygrometrica: A blueprint for survival of dehydration.</title>
        <authorList>
            <person name="Xiao L."/>
            <person name="Yang G."/>
            <person name="Zhang L."/>
            <person name="Yang X."/>
            <person name="Zhao S."/>
            <person name="Ji Z."/>
            <person name="Zhou Q."/>
            <person name="Hu M."/>
            <person name="Wang Y."/>
            <person name="Chen M."/>
            <person name="Xu Y."/>
            <person name="Jin H."/>
            <person name="Xiao X."/>
            <person name="Hu G."/>
            <person name="Bao F."/>
            <person name="Hu Y."/>
            <person name="Wan P."/>
            <person name="Li L."/>
            <person name="Deng X."/>
            <person name="Kuang T."/>
            <person name="Xiang C."/>
            <person name="Zhu J.K."/>
            <person name="Oliver M.J."/>
            <person name="He Y."/>
        </authorList>
    </citation>
    <scope>NUCLEOTIDE SEQUENCE [LARGE SCALE GENOMIC DNA]</scope>
    <source>
        <strain evidence="2">cv. XS01</strain>
    </source>
</reference>
<evidence type="ECO:0000313" key="1">
    <source>
        <dbReference type="EMBL" id="KZV52244.1"/>
    </source>
</evidence>
<organism evidence="1 2">
    <name type="scientific">Dorcoceras hygrometricum</name>
    <dbReference type="NCBI Taxonomy" id="472368"/>
    <lineage>
        <taxon>Eukaryota</taxon>
        <taxon>Viridiplantae</taxon>
        <taxon>Streptophyta</taxon>
        <taxon>Embryophyta</taxon>
        <taxon>Tracheophyta</taxon>
        <taxon>Spermatophyta</taxon>
        <taxon>Magnoliopsida</taxon>
        <taxon>eudicotyledons</taxon>
        <taxon>Gunneridae</taxon>
        <taxon>Pentapetalae</taxon>
        <taxon>asterids</taxon>
        <taxon>lamiids</taxon>
        <taxon>Lamiales</taxon>
        <taxon>Gesneriaceae</taxon>
        <taxon>Didymocarpoideae</taxon>
        <taxon>Trichosporeae</taxon>
        <taxon>Loxocarpinae</taxon>
        <taxon>Dorcoceras</taxon>
    </lineage>
</organism>
<name>A0A2Z7CYC7_9LAMI</name>
<accession>A0A2Z7CYC7</accession>